<proteinExistence type="predicted"/>
<organism evidence="1 2">
    <name type="scientific">Romanomermis culicivorax</name>
    <name type="common">Nematode worm</name>
    <dbReference type="NCBI Taxonomy" id="13658"/>
    <lineage>
        <taxon>Eukaryota</taxon>
        <taxon>Metazoa</taxon>
        <taxon>Ecdysozoa</taxon>
        <taxon>Nematoda</taxon>
        <taxon>Enoplea</taxon>
        <taxon>Dorylaimia</taxon>
        <taxon>Mermithida</taxon>
        <taxon>Mermithoidea</taxon>
        <taxon>Mermithidae</taxon>
        <taxon>Romanomermis</taxon>
    </lineage>
</organism>
<sequence length="56" mass="6865">MSIHKLYLCLILTNKMERRQNTPYLHRYSVVPRMQRCSPGHLHIFSQPRECRQHYP</sequence>
<accession>A0A915L5S7</accession>
<dbReference type="Proteomes" id="UP000887565">
    <property type="component" value="Unplaced"/>
</dbReference>
<protein>
    <submittedName>
        <fullName evidence="2">Uncharacterized protein</fullName>
    </submittedName>
</protein>
<reference evidence="2" key="1">
    <citation type="submission" date="2022-11" db="UniProtKB">
        <authorList>
            <consortium name="WormBaseParasite"/>
        </authorList>
    </citation>
    <scope>IDENTIFICATION</scope>
</reference>
<evidence type="ECO:0000313" key="2">
    <source>
        <dbReference type="WBParaSite" id="nRc.2.0.1.t45135-RA"/>
    </source>
</evidence>
<name>A0A915L5S7_ROMCU</name>
<dbReference type="AlphaFoldDB" id="A0A915L5S7"/>
<keyword evidence="1" id="KW-1185">Reference proteome</keyword>
<evidence type="ECO:0000313" key="1">
    <source>
        <dbReference type="Proteomes" id="UP000887565"/>
    </source>
</evidence>
<dbReference type="WBParaSite" id="nRc.2.0.1.t45135-RA">
    <property type="protein sequence ID" value="nRc.2.0.1.t45135-RA"/>
    <property type="gene ID" value="nRc.2.0.1.g45135"/>
</dbReference>